<reference evidence="1 2" key="1">
    <citation type="submission" date="2013-05" db="EMBL/GenBank/DDBJ databases">
        <title>Genome assembly of Chondromyces apiculatus DSM 436.</title>
        <authorList>
            <person name="Sharma G."/>
            <person name="Khatri I."/>
            <person name="Kaur C."/>
            <person name="Mayilraj S."/>
            <person name="Subramanian S."/>
        </authorList>
    </citation>
    <scope>NUCLEOTIDE SEQUENCE [LARGE SCALE GENOMIC DNA]</scope>
    <source>
        <strain evidence="1 2">DSM 436</strain>
    </source>
</reference>
<dbReference type="RefSeq" id="WP_231511762.1">
    <property type="nucleotide sequence ID" value="NZ_ASRX01000055.1"/>
</dbReference>
<evidence type="ECO:0000313" key="2">
    <source>
        <dbReference type="Proteomes" id="UP000019678"/>
    </source>
</evidence>
<dbReference type="InterPro" id="IPR011008">
    <property type="entry name" value="Dimeric_a/b-barrel"/>
</dbReference>
<organism evidence="1 2">
    <name type="scientific">Chondromyces apiculatus DSM 436</name>
    <dbReference type="NCBI Taxonomy" id="1192034"/>
    <lineage>
        <taxon>Bacteria</taxon>
        <taxon>Pseudomonadati</taxon>
        <taxon>Myxococcota</taxon>
        <taxon>Polyangia</taxon>
        <taxon>Polyangiales</taxon>
        <taxon>Polyangiaceae</taxon>
        <taxon>Chondromyces</taxon>
    </lineage>
</organism>
<evidence type="ECO:0000313" key="1">
    <source>
        <dbReference type="EMBL" id="EYF02815.1"/>
    </source>
</evidence>
<dbReference type="STRING" id="1192034.CAP_6550"/>
<proteinExistence type="predicted"/>
<dbReference type="Proteomes" id="UP000019678">
    <property type="component" value="Unassembled WGS sequence"/>
</dbReference>
<protein>
    <recommendedName>
        <fullName evidence="3">Antibiotic biosynthesis monooxygenase</fullName>
    </recommendedName>
</protein>
<evidence type="ECO:0008006" key="3">
    <source>
        <dbReference type="Google" id="ProtNLM"/>
    </source>
</evidence>
<accession>A0A017T1T9</accession>
<gene>
    <name evidence="1" type="ORF">CAP_6550</name>
</gene>
<dbReference type="EMBL" id="ASRX01000055">
    <property type="protein sequence ID" value="EYF02815.1"/>
    <property type="molecule type" value="Genomic_DNA"/>
</dbReference>
<keyword evidence="2" id="KW-1185">Reference proteome</keyword>
<dbReference type="AlphaFoldDB" id="A0A017T1T9"/>
<dbReference type="Gene3D" id="3.30.70.100">
    <property type="match status" value="2"/>
</dbReference>
<dbReference type="eggNOG" id="COG1359">
    <property type="taxonomic scope" value="Bacteria"/>
</dbReference>
<comment type="caution">
    <text evidence="1">The sequence shown here is derived from an EMBL/GenBank/DDBJ whole genome shotgun (WGS) entry which is preliminary data.</text>
</comment>
<name>A0A017T1T9_9BACT</name>
<dbReference type="SUPFAM" id="SSF54909">
    <property type="entry name" value="Dimeric alpha+beta barrel"/>
    <property type="match status" value="2"/>
</dbReference>
<sequence>MVKVALVVKLQAKAGKEEALGSFLAGALPLAEDERGTPVWFALRLGASTFGIFDAFPDDAARQTHLSGPIAKALMAKAPELLDAPPSIEPVEVLAVKLARAYPDRSVARLGLLARLEAKAGKEEDVARFLAGALPAAEGEPGTSVWFAFRVGPSTFGIFDTFPDEAARKAHLSGPIATALLAKASELLAAAPVIEPVALTAGKLPG</sequence>